<sequence>MSNNNSHSKTGNRSRAHYIHRLSYSSQEKLVGTFVLVAIGLLIWLLITSQKTQNLFEEEITLYGTMSSIQAINEDTDIVISGLIVGHVSEVNIDDSNHVTVTMLILKKYQKLIRTDSFAELLNFKFALLGKSVIQISIGSPQLPIIKDGDTLTIKESFNLVKLVAKFEPVLGALQDSIKRMNEILQEIKPEQVVSNIDNLESISNNLKDITDQISKGKGFAGNMIYDKNIEQNLTSLIENVKDITDQIQSGKGVAGNTIYNQQMQDDILSSARNFKIITEQTNKLLISIQKQVDELPELTDKVKPLLDEANKTIKATQQIWPLSGSIPDENKQTLTSPEAAE</sequence>
<accession>A0A3B0X485</accession>
<dbReference type="EMBL" id="UOFE01000017">
    <property type="protein sequence ID" value="VAW51496.1"/>
    <property type="molecule type" value="Genomic_DNA"/>
</dbReference>
<dbReference type="Pfam" id="PF02470">
    <property type="entry name" value="MlaD"/>
    <property type="match status" value="1"/>
</dbReference>
<keyword evidence="1" id="KW-1133">Transmembrane helix</keyword>
<name>A0A3B0X485_9ZZZZ</name>
<evidence type="ECO:0000259" key="2">
    <source>
        <dbReference type="Pfam" id="PF02470"/>
    </source>
</evidence>
<dbReference type="PANTHER" id="PTHR33371:SF4">
    <property type="entry name" value="INTERMEMBRANE PHOSPHOLIPID TRANSPORT SYSTEM BINDING PROTEIN MLAD"/>
    <property type="match status" value="1"/>
</dbReference>
<proteinExistence type="predicted"/>
<keyword evidence="1" id="KW-0472">Membrane</keyword>
<gene>
    <name evidence="3" type="ORF">MNBD_GAMMA05-2092</name>
</gene>
<reference evidence="3" key="1">
    <citation type="submission" date="2018-06" db="EMBL/GenBank/DDBJ databases">
        <authorList>
            <person name="Zhirakovskaya E."/>
        </authorList>
    </citation>
    <scope>NUCLEOTIDE SEQUENCE</scope>
</reference>
<feature type="transmembrane region" description="Helical" evidence="1">
    <location>
        <begin position="30"/>
        <end position="47"/>
    </location>
</feature>
<organism evidence="3">
    <name type="scientific">hydrothermal vent metagenome</name>
    <dbReference type="NCBI Taxonomy" id="652676"/>
    <lineage>
        <taxon>unclassified sequences</taxon>
        <taxon>metagenomes</taxon>
        <taxon>ecological metagenomes</taxon>
    </lineage>
</organism>
<dbReference type="AlphaFoldDB" id="A0A3B0X485"/>
<dbReference type="PANTHER" id="PTHR33371">
    <property type="entry name" value="INTERMEMBRANE PHOSPHOLIPID TRANSPORT SYSTEM BINDING PROTEIN MLAD-RELATED"/>
    <property type="match status" value="1"/>
</dbReference>
<evidence type="ECO:0000256" key="1">
    <source>
        <dbReference type="SAM" id="Phobius"/>
    </source>
</evidence>
<protein>
    <recommendedName>
        <fullName evidence="2">Mce/MlaD domain-containing protein</fullName>
    </recommendedName>
</protein>
<dbReference type="InterPro" id="IPR003399">
    <property type="entry name" value="Mce/MlaD"/>
</dbReference>
<feature type="domain" description="Mce/MlaD" evidence="2">
    <location>
        <begin position="60"/>
        <end position="137"/>
    </location>
</feature>
<dbReference type="InterPro" id="IPR052336">
    <property type="entry name" value="MlaD_Phospholipid_Transporter"/>
</dbReference>
<keyword evidence="1" id="KW-0812">Transmembrane</keyword>
<evidence type="ECO:0000313" key="3">
    <source>
        <dbReference type="EMBL" id="VAW51496.1"/>
    </source>
</evidence>